<accession>G8YR89</accession>
<dbReference type="OrthoDB" id="4023202at2759"/>
<dbReference type="SUPFAM" id="SSF81698">
    <property type="entry name" value="FF domain"/>
    <property type="match status" value="1"/>
</dbReference>
<dbReference type="InParanoid" id="G8YR89"/>
<dbReference type="AlphaFoldDB" id="G8YR89"/>
<proteinExistence type="predicted"/>
<feature type="compositionally biased region" description="Polar residues" evidence="1">
    <location>
        <begin position="162"/>
        <end position="171"/>
    </location>
</feature>
<evidence type="ECO:0000313" key="3">
    <source>
        <dbReference type="Proteomes" id="UP000005222"/>
    </source>
</evidence>
<feature type="compositionally biased region" description="Basic and acidic residues" evidence="1">
    <location>
        <begin position="82"/>
        <end position="96"/>
    </location>
</feature>
<evidence type="ECO:0000313" key="2">
    <source>
        <dbReference type="EMBL" id="CCE78076.1"/>
    </source>
</evidence>
<feature type="region of interest" description="Disordered" evidence="1">
    <location>
        <begin position="315"/>
        <end position="338"/>
    </location>
</feature>
<dbReference type="STRING" id="559304.G8YR89"/>
<dbReference type="eggNOG" id="KOG0152">
    <property type="taxonomic scope" value="Eukaryota"/>
</dbReference>
<reference evidence="2 3" key="1">
    <citation type="journal article" date="2012" name="G3 (Bethesda)">
        <title>Pichia sorbitophila, an interspecies yeast hybrid reveals early steps of genome resolution following polyploidization.</title>
        <authorList>
            <person name="Leh Louis V."/>
            <person name="Despons L."/>
            <person name="Friedrich A."/>
            <person name="Martin T."/>
            <person name="Durrens P."/>
            <person name="Casaregola S."/>
            <person name="Neuveglise C."/>
            <person name="Fairhead C."/>
            <person name="Marck C."/>
            <person name="Cruz J.A."/>
            <person name="Straub M.L."/>
            <person name="Kugler V."/>
            <person name="Sacerdot C."/>
            <person name="Uzunov Z."/>
            <person name="Thierry A."/>
            <person name="Weiss S."/>
            <person name="Bleykasten C."/>
            <person name="De Montigny J."/>
            <person name="Jacques N."/>
            <person name="Jung P."/>
            <person name="Lemaire M."/>
            <person name="Mallet S."/>
            <person name="Morel G."/>
            <person name="Richard G.F."/>
            <person name="Sarkar A."/>
            <person name="Savel G."/>
            <person name="Schacherer J."/>
            <person name="Seret M.L."/>
            <person name="Talla E."/>
            <person name="Samson G."/>
            <person name="Jubin C."/>
            <person name="Poulain J."/>
            <person name="Vacherie B."/>
            <person name="Barbe V."/>
            <person name="Pelletier E."/>
            <person name="Sherman D.J."/>
            <person name="Westhof E."/>
            <person name="Weissenbach J."/>
            <person name="Baret P.V."/>
            <person name="Wincker P."/>
            <person name="Gaillardin C."/>
            <person name="Dujon B."/>
            <person name="Souciet J.L."/>
        </authorList>
    </citation>
    <scope>NUCLEOTIDE SEQUENCE [LARGE SCALE GENOMIC DNA]</scope>
    <source>
        <strain evidence="3">ATCC MYA-4447 / BCRC 22081 / CBS 7064 / NBRC 10061 / NRRL Y-12695</strain>
    </source>
</reference>
<evidence type="ECO:0000256" key="1">
    <source>
        <dbReference type="SAM" id="MobiDB-lite"/>
    </source>
</evidence>
<dbReference type="Proteomes" id="UP000005222">
    <property type="component" value="Chromosome C"/>
</dbReference>
<keyword evidence="3" id="KW-1185">Reference proteome</keyword>
<sequence length="508" mass="59481">MTGTPVLQYKIPYDEWYIVLTSEGIHFYFNEADRHSYWQLHDVFEAYPSIRKDEFARSINYDDVALLMAKVNGLDISHYIKHDRKEDEETEKKDELAYPGDDYDFKVHNGGKGERDTEQPSLGDYEDEENMNEYDKEEQEKFLQSFLEEEGLVKDPEETKPSNEPQNSKKVTLSIGYGSSSDEDESEIDENKELSSQQIDVRSIEEETPIESNDNREVGSETSASNADAESDLGFDLEGLESEELDVTSKESDFFRLLDEFSDKFSVFDEWSLIEEELLSELVKHPSFYSVPNAEERKLLFERWCKIQSQKRKPESDQEERIENKYSPEVESIQKSEEIEPVSSPKSEKLYPTIIQLYYRYLLENKSMVRKMLYPEFISVKKVEIEALFSDLTSKETENCFRQYRIMITDFAQHEKSMKKQAKTDTNMKKLKLDNFLMSSKLEASIQTSDVKIAEIEKLVADDKDYFDKWTELCNLFSIPPSIAENVQNFIVADEKRFHSYLEYIRSS</sequence>
<feature type="region of interest" description="Disordered" evidence="1">
    <location>
        <begin position="153"/>
        <end position="236"/>
    </location>
</feature>
<dbReference type="Gene3D" id="1.10.10.440">
    <property type="entry name" value="FF domain"/>
    <property type="match status" value="1"/>
</dbReference>
<gene>
    <name evidence="2" type="primary">Piso0_000689</name>
    <name evidence="2" type="ORF">GNLVRS01_PISO0C01894g</name>
</gene>
<protein>
    <submittedName>
        <fullName evidence="2">Piso0_000689 protein</fullName>
    </submittedName>
</protein>
<dbReference type="EMBL" id="FO082057">
    <property type="protein sequence ID" value="CCE78076.1"/>
    <property type="molecule type" value="Genomic_DNA"/>
</dbReference>
<name>G8YR89_PICSO</name>
<feature type="compositionally biased region" description="Basic and acidic residues" evidence="1">
    <location>
        <begin position="103"/>
        <end position="118"/>
    </location>
</feature>
<feature type="region of interest" description="Disordered" evidence="1">
    <location>
        <begin position="82"/>
        <end position="139"/>
    </location>
</feature>
<feature type="compositionally biased region" description="Acidic residues" evidence="1">
    <location>
        <begin position="124"/>
        <end position="137"/>
    </location>
</feature>
<dbReference type="HOGENOM" id="CLU_049045_0_0_1"/>
<organism evidence="2 3">
    <name type="scientific">Pichia sorbitophila (strain ATCC MYA-4447 / BCRC 22081 / CBS 7064 / NBRC 10061 / NRRL Y-12695)</name>
    <name type="common">Hybrid yeast</name>
    <dbReference type="NCBI Taxonomy" id="559304"/>
    <lineage>
        <taxon>Eukaryota</taxon>
        <taxon>Fungi</taxon>
        <taxon>Dikarya</taxon>
        <taxon>Ascomycota</taxon>
        <taxon>Saccharomycotina</taxon>
        <taxon>Pichiomycetes</taxon>
        <taxon>Debaryomycetaceae</taxon>
        <taxon>Millerozyma</taxon>
    </lineage>
</organism>
<feature type="compositionally biased region" description="Acidic residues" evidence="1">
    <location>
        <begin position="181"/>
        <end position="190"/>
    </location>
</feature>
<dbReference type="InterPro" id="IPR036517">
    <property type="entry name" value="FF_domain_sf"/>
</dbReference>
<dbReference type="OMA" id="DHIVRDD"/>